<dbReference type="NCBIfam" id="TIGR01097">
    <property type="entry name" value="PhnE"/>
    <property type="match status" value="1"/>
</dbReference>
<dbReference type="RefSeq" id="WP_274264040.1">
    <property type="nucleotide sequence ID" value="NZ_JAQZCI010000001.1"/>
</dbReference>
<dbReference type="InterPro" id="IPR005769">
    <property type="entry name" value="PhnE/PtxC"/>
</dbReference>
<dbReference type="PROSITE" id="PS50928">
    <property type="entry name" value="ABC_TM1"/>
    <property type="match status" value="1"/>
</dbReference>
<dbReference type="InterPro" id="IPR000515">
    <property type="entry name" value="MetI-like"/>
</dbReference>
<dbReference type="Pfam" id="PF00528">
    <property type="entry name" value="BPD_transp_1"/>
    <property type="match status" value="1"/>
</dbReference>
<feature type="transmembrane region" description="Helical" evidence="7">
    <location>
        <begin position="133"/>
        <end position="163"/>
    </location>
</feature>
<protein>
    <submittedName>
        <fullName evidence="9">Phosphonate ABC transporter, permease protein PhnE</fullName>
    </submittedName>
</protein>
<keyword evidence="2 7" id="KW-0813">Transport</keyword>
<keyword evidence="3" id="KW-1003">Cell membrane</keyword>
<evidence type="ECO:0000313" key="10">
    <source>
        <dbReference type="Proteomes" id="UP001218170"/>
    </source>
</evidence>
<keyword evidence="4 7" id="KW-0812">Transmembrane</keyword>
<dbReference type="Proteomes" id="UP001218170">
    <property type="component" value="Unassembled WGS sequence"/>
</dbReference>
<evidence type="ECO:0000256" key="7">
    <source>
        <dbReference type="RuleBase" id="RU363032"/>
    </source>
</evidence>
<feature type="transmembrane region" description="Helical" evidence="7">
    <location>
        <begin position="246"/>
        <end position="267"/>
    </location>
</feature>
<keyword evidence="5 7" id="KW-1133">Transmembrane helix</keyword>
<evidence type="ECO:0000256" key="5">
    <source>
        <dbReference type="ARBA" id="ARBA00022989"/>
    </source>
</evidence>
<comment type="similarity">
    <text evidence="7">Belongs to the binding-protein-dependent transport system permease family.</text>
</comment>
<dbReference type="InterPro" id="IPR005479">
    <property type="entry name" value="CPAse_ATP-bd"/>
</dbReference>
<dbReference type="PANTHER" id="PTHR30043:SF1">
    <property type="entry name" value="ABC TRANSPORT SYSTEM PERMEASE PROTEIN P69"/>
    <property type="match status" value="1"/>
</dbReference>
<dbReference type="Gene3D" id="1.10.3720.10">
    <property type="entry name" value="MetI-like"/>
    <property type="match status" value="1"/>
</dbReference>
<gene>
    <name evidence="9" type="primary">phnE</name>
    <name evidence="9" type="ORF">PUW80_04530</name>
</gene>
<reference evidence="9 10" key="1">
    <citation type="submission" date="2023-02" db="EMBL/GenBank/DDBJ databases">
        <title>Study of novel species of the Microbacterium genus.</title>
        <authorList>
            <person name="Arroyo-Herrera I."/>
            <person name="Roman-Ponce B."/>
            <person name="Vasquez-Murrieta M.S."/>
        </authorList>
    </citation>
    <scope>NUCLEOTIDE SEQUENCE [LARGE SCALE GENOMIC DNA]</scope>
    <source>
        <strain evidence="9 10">NE1TT3</strain>
    </source>
</reference>
<dbReference type="EMBL" id="JAQZCI010000001">
    <property type="protein sequence ID" value="MDD7961613.1"/>
    <property type="molecule type" value="Genomic_DNA"/>
</dbReference>
<evidence type="ECO:0000313" key="9">
    <source>
        <dbReference type="EMBL" id="MDD7961613.1"/>
    </source>
</evidence>
<feature type="domain" description="ABC transmembrane type-1" evidence="8">
    <location>
        <begin position="81"/>
        <end position="264"/>
    </location>
</feature>
<dbReference type="InterPro" id="IPR035906">
    <property type="entry name" value="MetI-like_sf"/>
</dbReference>
<evidence type="ECO:0000259" key="8">
    <source>
        <dbReference type="PROSITE" id="PS50928"/>
    </source>
</evidence>
<feature type="transmembrane region" description="Helical" evidence="7">
    <location>
        <begin position="22"/>
        <end position="47"/>
    </location>
</feature>
<dbReference type="CDD" id="cd06261">
    <property type="entry name" value="TM_PBP2"/>
    <property type="match status" value="1"/>
</dbReference>
<evidence type="ECO:0000256" key="2">
    <source>
        <dbReference type="ARBA" id="ARBA00022448"/>
    </source>
</evidence>
<keyword evidence="10" id="KW-1185">Reference proteome</keyword>
<organism evidence="9 10">
    <name type="scientific">Microbacterium thalli</name>
    <dbReference type="NCBI Taxonomy" id="3027921"/>
    <lineage>
        <taxon>Bacteria</taxon>
        <taxon>Bacillati</taxon>
        <taxon>Actinomycetota</taxon>
        <taxon>Actinomycetes</taxon>
        <taxon>Micrococcales</taxon>
        <taxon>Microbacteriaceae</taxon>
        <taxon>Microbacterium</taxon>
    </lineage>
</organism>
<name>A0ABT5SFP4_9MICO</name>
<dbReference type="PANTHER" id="PTHR30043">
    <property type="entry name" value="PHOSPHONATES TRANSPORT SYSTEM PERMEASE PROTEIN"/>
    <property type="match status" value="1"/>
</dbReference>
<evidence type="ECO:0000256" key="6">
    <source>
        <dbReference type="ARBA" id="ARBA00023136"/>
    </source>
</evidence>
<dbReference type="PROSITE" id="PS00867">
    <property type="entry name" value="CPSASE_2"/>
    <property type="match status" value="1"/>
</dbReference>
<accession>A0ABT5SFP4</accession>
<comment type="caution">
    <text evidence="9">The sequence shown here is derived from an EMBL/GenBank/DDBJ whole genome shotgun (WGS) entry which is preliminary data.</text>
</comment>
<dbReference type="SUPFAM" id="SSF161098">
    <property type="entry name" value="MetI-like"/>
    <property type="match status" value="1"/>
</dbReference>
<proteinExistence type="inferred from homology"/>
<feature type="transmembrane region" description="Helical" evidence="7">
    <location>
        <begin position="85"/>
        <end position="107"/>
    </location>
</feature>
<evidence type="ECO:0000256" key="3">
    <source>
        <dbReference type="ARBA" id="ARBA00022475"/>
    </source>
</evidence>
<comment type="subcellular location">
    <subcellularLocation>
        <location evidence="1 7">Cell membrane</location>
        <topology evidence="1 7">Multi-pass membrane protein</topology>
    </subcellularLocation>
</comment>
<sequence>MSGTSSVAPNSLVVPTRPPGRAVPWIVAAVVAAITVVTCLPGIGVGLDLSGIVRNWQHGADKVLGLLQPDWSFFPRTVAPLLETLQMAVIGTVVGAALSLPLSLWAARPTNPNRWARGAVRTALNIVRSVPDLLSAAILVAMVGVGALPGILALVVFNVGIVVKLVSESIDAMDTGPLEAGRAAGGTQLQINRTLALPDTWPAYAAQTLYVLELNVRASTVLGLVGAGGMGLLIDAVRTFYRYDQLSLIILEILVVVLVIDAASSALRRRLT</sequence>
<keyword evidence="6 7" id="KW-0472">Membrane</keyword>
<feature type="transmembrane region" description="Helical" evidence="7">
    <location>
        <begin position="214"/>
        <end position="234"/>
    </location>
</feature>
<evidence type="ECO:0000256" key="4">
    <source>
        <dbReference type="ARBA" id="ARBA00022692"/>
    </source>
</evidence>
<evidence type="ECO:0000256" key="1">
    <source>
        <dbReference type="ARBA" id="ARBA00004651"/>
    </source>
</evidence>